<proteinExistence type="predicted"/>
<keyword evidence="3" id="KW-1185">Reference proteome</keyword>
<feature type="transmembrane region" description="Helical" evidence="1">
    <location>
        <begin position="78"/>
        <end position="97"/>
    </location>
</feature>
<dbReference type="EMBL" id="QTTT01000001">
    <property type="protein sequence ID" value="REF00915.1"/>
    <property type="molecule type" value="Genomic_DNA"/>
</dbReference>
<dbReference type="Proteomes" id="UP000256661">
    <property type="component" value="Unassembled WGS sequence"/>
</dbReference>
<feature type="transmembrane region" description="Helical" evidence="1">
    <location>
        <begin position="12"/>
        <end position="32"/>
    </location>
</feature>
<protein>
    <submittedName>
        <fullName evidence="2">Uncharacterized protein</fullName>
    </submittedName>
</protein>
<reference evidence="2 3" key="1">
    <citation type="submission" date="2018-08" db="EMBL/GenBank/DDBJ databases">
        <title>Sequencing the genomes of 1000 actinobacteria strains.</title>
        <authorList>
            <person name="Klenk H.-P."/>
        </authorList>
    </citation>
    <scope>NUCLEOTIDE SEQUENCE [LARGE SCALE GENOMIC DNA]</scope>
    <source>
        <strain evidence="2 3">DSM 43927</strain>
    </source>
</reference>
<dbReference type="RefSeq" id="WP_116026016.1">
    <property type="nucleotide sequence ID" value="NZ_QTTT01000001.1"/>
</dbReference>
<keyword evidence="1" id="KW-0812">Transmembrane</keyword>
<comment type="caution">
    <text evidence="2">The sequence shown here is derived from an EMBL/GenBank/DDBJ whole genome shotgun (WGS) entry which is preliminary data.</text>
</comment>
<dbReference type="OrthoDB" id="5198469at2"/>
<evidence type="ECO:0000256" key="1">
    <source>
        <dbReference type="SAM" id="Phobius"/>
    </source>
</evidence>
<feature type="transmembrane region" description="Helical" evidence="1">
    <location>
        <begin position="52"/>
        <end position="71"/>
    </location>
</feature>
<keyword evidence="1" id="KW-1133">Transmembrane helix</keyword>
<evidence type="ECO:0000313" key="2">
    <source>
        <dbReference type="EMBL" id="REF00915.1"/>
    </source>
</evidence>
<dbReference type="AlphaFoldDB" id="A0A3D9T8B9"/>
<feature type="transmembrane region" description="Helical" evidence="1">
    <location>
        <begin position="109"/>
        <end position="127"/>
    </location>
</feature>
<keyword evidence="1" id="KW-0472">Membrane</keyword>
<organism evidence="2 3">
    <name type="scientific">Thermomonospora umbrina</name>
    <dbReference type="NCBI Taxonomy" id="111806"/>
    <lineage>
        <taxon>Bacteria</taxon>
        <taxon>Bacillati</taxon>
        <taxon>Actinomycetota</taxon>
        <taxon>Actinomycetes</taxon>
        <taxon>Streptosporangiales</taxon>
        <taxon>Thermomonosporaceae</taxon>
        <taxon>Thermomonospora</taxon>
    </lineage>
</organism>
<accession>A0A3D9T8B9</accession>
<evidence type="ECO:0000313" key="3">
    <source>
        <dbReference type="Proteomes" id="UP000256661"/>
    </source>
</evidence>
<sequence>MRPSTGEIVTRTVLIALGIITATPALAIVWPGMLDVSYGVDDPADPMLSALLKHRGVLQGALGAALVWAALRPALRPAAAGAAIVTKSTFVALMFSLPESGWRDAAGGVLFDVVTMAVLVVVAVRHVRSAAPALATRGGS</sequence>
<gene>
    <name evidence="2" type="ORF">DFJ69_6512</name>
</gene>
<name>A0A3D9T8B9_9ACTN</name>